<evidence type="ECO:0000313" key="4">
    <source>
        <dbReference type="Proteomes" id="UP000051298"/>
    </source>
</evidence>
<dbReference type="Proteomes" id="UP000051298">
    <property type="component" value="Unassembled WGS sequence"/>
</dbReference>
<reference evidence="3 4" key="1">
    <citation type="submission" date="2015-09" db="EMBL/GenBank/DDBJ databases">
        <authorList>
            <consortium name="Swine Surveillance"/>
        </authorList>
    </citation>
    <scope>NUCLEOTIDE SEQUENCE [LARGE SCALE GENOMIC DNA]</scope>
    <source>
        <strain evidence="3 4">CECT 5294</strain>
    </source>
</reference>
<accession>A0A0P1F043</accession>
<sequence length="441" mass="49238">MSDIEKINKLLATGSGELALKQAKRLASRTKTPIVLDLLARAYQSQGDSTRALATFDRIAAIAPRHVKPLADKAHYLQTLGRRDEAEPVLRRALKLETESGSLLRLLSISSKLTATDPDVVRVRAAWDQGRLPPEQKIEAGYALFAALGADGLPYLSEGNAEQKRAAPSTFAERYREMAFLRSAYDARPWPTPKRQTNATPLFITGMPRSGTTLVEQILASHSTVKGTGETGLPVRAAFSVLQQGTRFRHLSKLNPDEYSLIGQRYVDGMAQIHKATGTYTDKSITTYLVAGILKDLIPNAKMIYVRRDPRDIGWSIWRNHFKVGTHRYANDQRDIARQIKAVTEMVSYWRAQDPDMFIEVSYEALVRDPGREIPALLAACDLPMEEACLHPERNTRSVQTLSIEQVRQPISPKSIGGWRAYADHLAPMIETLKALDVPWD</sequence>
<dbReference type="SMART" id="SM00028">
    <property type="entry name" value="TPR"/>
    <property type="match status" value="2"/>
</dbReference>
<evidence type="ECO:0000256" key="2">
    <source>
        <dbReference type="PROSITE-ProRule" id="PRU00339"/>
    </source>
</evidence>
<dbReference type="InterPro" id="IPR019734">
    <property type="entry name" value="TPR_rpt"/>
</dbReference>
<dbReference type="Pfam" id="PF13469">
    <property type="entry name" value="Sulfotransfer_3"/>
    <property type="match status" value="1"/>
</dbReference>
<name>A0A0P1F043_9RHOB</name>
<dbReference type="RefSeq" id="WP_058123635.1">
    <property type="nucleotide sequence ID" value="NZ_CYRX01000029.1"/>
</dbReference>
<dbReference type="SUPFAM" id="SSF48452">
    <property type="entry name" value="TPR-like"/>
    <property type="match status" value="1"/>
</dbReference>
<evidence type="ECO:0000256" key="1">
    <source>
        <dbReference type="ARBA" id="ARBA00022679"/>
    </source>
</evidence>
<keyword evidence="1" id="KW-0808">Transferase</keyword>
<dbReference type="InterPro" id="IPR027417">
    <property type="entry name" value="P-loop_NTPase"/>
</dbReference>
<gene>
    <name evidence="3" type="ORF">THS5294_02011</name>
</gene>
<dbReference type="InterPro" id="IPR026634">
    <property type="entry name" value="TPST-like"/>
</dbReference>
<keyword evidence="3" id="KW-0449">Lipoprotein</keyword>
<dbReference type="EMBL" id="CYRX01000029">
    <property type="protein sequence ID" value="CUH60715.1"/>
    <property type="molecule type" value="Genomic_DNA"/>
</dbReference>
<dbReference type="GO" id="GO:0008476">
    <property type="term" value="F:protein-tyrosine sulfotransferase activity"/>
    <property type="evidence" value="ECO:0007669"/>
    <property type="project" value="InterPro"/>
</dbReference>
<dbReference type="Gene3D" id="1.25.40.10">
    <property type="entry name" value="Tetratricopeptide repeat domain"/>
    <property type="match status" value="1"/>
</dbReference>
<dbReference type="PANTHER" id="PTHR12788:SF10">
    <property type="entry name" value="PROTEIN-TYROSINE SULFOTRANSFERASE"/>
    <property type="match status" value="1"/>
</dbReference>
<dbReference type="PROSITE" id="PS50005">
    <property type="entry name" value="TPR"/>
    <property type="match status" value="1"/>
</dbReference>
<keyword evidence="2" id="KW-0802">TPR repeat</keyword>
<dbReference type="AlphaFoldDB" id="A0A0P1F043"/>
<evidence type="ECO:0000313" key="3">
    <source>
        <dbReference type="EMBL" id="CUH60715.1"/>
    </source>
</evidence>
<feature type="repeat" description="TPR" evidence="2">
    <location>
        <begin position="33"/>
        <end position="66"/>
    </location>
</feature>
<dbReference type="Pfam" id="PF13181">
    <property type="entry name" value="TPR_8"/>
    <property type="match status" value="1"/>
</dbReference>
<dbReference type="Pfam" id="PF13176">
    <property type="entry name" value="TPR_7"/>
    <property type="match status" value="1"/>
</dbReference>
<dbReference type="SUPFAM" id="SSF52540">
    <property type="entry name" value="P-loop containing nucleoside triphosphate hydrolases"/>
    <property type="match status" value="1"/>
</dbReference>
<dbReference type="InterPro" id="IPR011990">
    <property type="entry name" value="TPR-like_helical_dom_sf"/>
</dbReference>
<protein>
    <submittedName>
        <fullName evidence="3">Putative PEP-CTERM system TPR-repeat lipoprotein</fullName>
    </submittedName>
</protein>
<dbReference type="PANTHER" id="PTHR12788">
    <property type="entry name" value="PROTEIN-TYROSINE SULFOTRANSFERASE 2"/>
    <property type="match status" value="1"/>
</dbReference>
<proteinExistence type="predicted"/>
<dbReference type="Gene3D" id="3.40.50.300">
    <property type="entry name" value="P-loop containing nucleotide triphosphate hydrolases"/>
    <property type="match status" value="1"/>
</dbReference>
<organism evidence="3 4">
    <name type="scientific">Thalassobacter stenotrophicus</name>
    <dbReference type="NCBI Taxonomy" id="266809"/>
    <lineage>
        <taxon>Bacteria</taxon>
        <taxon>Pseudomonadati</taxon>
        <taxon>Pseudomonadota</taxon>
        <taxon>Alphaproteobacteria</taxon>
        <taxon>Rhodobacterales</taxon>
        <taxon>Roseobacteraceae</taxon>
        <taxon>Thalassobacter</taxon>
    </lineage>
</organism>